<reference evidence="2" key="1">
    <citation type="journal article" date="2023" name="Nat. Plants">
        <title>Single-cell RNA sequencing provides a high-resolution roadmap for understanding the multicellular compartmentation of specialized metabolism.</title>
        <authorList>
            <person name="Sun S."/>
            <person name="Shen X."/>
            <person name="Li Y."/>
            <person name="Li Y."/>
            <person name="Wang S."/>
            <person name="Li R."/>
            <person name="Zhang H."/>
            <person name="Shen G."/>
            <person name="Guo B."/>
            <person name="Wei J."/>
            <person name="Xu J."/>
            <person name="St-Pierre B."/>
            <person name="Chen S."/>
            <person name="Sun C."/>
        </authorList>
    </citation>
    <scope>NUCLEOTIDE SEQUENCE [LARGE SCALE GENOMIC DNA]</scope>
</reference>
<gene>
    <name evidence="1" type="ORF">M9H77_15157</name>
</gene>
<proteinExistence type="predicted"/>
<evidence type="ECO:0000313" key="2">
    <source>
        <dbReference type="Proteomes" id="UP001060085"/>
    </source>
</evidence>
<keyword evidence="2" id="KW-1185">Reference proteome</keyword>
<comment type="caution">
    <text evidence="1">The sequence shown here is derived from an EMBL/GenBank/DDBJ whole genome shotgun (WGS) entry which is preliminary data.</text>
</comment>
<organism evidence="1 2">
    <name type="scientific">Catharanthus roseus</name>
    <name type="common">Madagascar periwinkle</name>
    <name type="synonym">Vinca rosea</name>
    <dbReference type="NCBI Taxonomy" id="4058"/>
    <lineage>
        <taxon>Eukaryota</taxon>
        <taxon>Viridiplantae</taxon>
        <taxon>Streptophyta</taxon>
        <taxon>Embryophyta</taxon>
        <taxon>Tracheophyta</taxon>
        <taxon>Spermatophyta</taxon>
        <taxon>Magnoliopsida</taxon>
        <taxon>eudicotyledons</taxon>
        <taxon>Gunneridae</taxon>
        <taxon>Pentapetalae</taxon>
        <taxon>asterids</taxon>
        <taxon>lamiids</taxon>
        <taxon>Gentianales</taxon>
        <taxon>Apocynaceae</taxon>
        <taxon>Rauvolfioideae</taxon>
        <taxon>Vinceae</taxon>
        <taxon>Catharanthinae</taxon>
        <taxon>Catharanthus</taxon>
    </lineage>
</organism>
<evidence type="ECO:0000313" key="1">
    <source>
        <dbReference type="EMBL" id="KAI5674793.1"/>
    </source>
</evidence>
<name>A0ACC0BQ96_CATRO</name>
<dbReference type="EMBL" id="CM044703">
    <property type="protein sequence ID" value="KAI5674793.1"/>
    <property type="molecule type" value="Genomic_DNA"/>
</dbReference>
<protein>
    <submittedName>
        <fullName evidence="1">Uncharacterized protein</fullName>
    </submittedName>
</protein>
<accession>A0ACC0BQ96</accession>
<dbReference type="Proteomes" id="UP001060085">
    <property type="component" value="Linkage Group LG03"/>
</dbReference>
<sequence>MSWKSRGAESNLRSVLSRRLTILLCIGCFCAGMLFTDRMWTVPEAQGLPRTPSIEDEKLKLVSDGCDPKIKDVKGTSNDIFGEVSKTHHAIQTLDKTISNLEMELAAARALQDSLLTGAPISDDMKIPELTKKRKYLMVVGINTAFSSRKRRDSVRATWMPQGDKRKKLEEEKGIVIRFVIGHSATSGGILDRAIEAEDKKHGDFLRLEHVEGYLELSAKTKTYFTTAVALWDADFYVKVDDDVHVNIGTLGATLARHRSKPRVYIGCMKSGPVLAQKGVKYHEPEHWKFGEEGNRYFRHATGQLYAISKDLASYISINQYVLHKYANEDVSLGSWFIGLDVEHIDDRRLCCGTPPDCEWKAQAGNICVASFDWRCSGICGSVDRIKEVHRRCGEGLSAIWNATF</sequence>